<keyword evidence="4" id="KW-0560">Oxidoreductase</keyword>
<dbReference type="Gene3D" id="3.50.50.60">
    <property type="entry name" value="FAD/NAD(P)-binding domain"/>
    <property type="match status" value="1"/>
</dbReference>
<dbReference type="InterPro" id="IPR002938">
    <property type="entry name" value="FAD-bd"/>
</dbReference>
<keyword evidence="7" id="KW-0489">Methyltransferase</keyword>
<protein>
    <submittedName>
        <fullName evidence="7">Dual O-methyltransferase/FAD-dependent monooxygenase CTB3</fullName>
    </submittedName>
</protein>
<dbReference type="EMBL" id="JABCIY010000016">
    <property type="protein sequence ID" value="KAF7197296.1"/>
    <property type="molecule type" value="Genomic_DNA"/>
</dbReference>
<evidence type="ECO:0000256" key="1">
    <source>
        <dbReference type="ARBA" id="ARBA00001974"/>
    </source>
</evidence>
<keyword evidence="2" id="KW-0285">Flavoprotein</keyword>
<keyword evidence="5 7" id="KW-0503">Monooxygenase</keyword>
<dbReference type="Pfam" id="PF01494">
    <property type="entry name" value="FAD_binding_3"/>
    <property type="match status" value="1"/>
</dbReference>
<proteinExistence type="predicted"/>
<dbReference type="SUPFAM" id="SSF51905">
    <property type="entry name" value="FAD/NAD(P)-binding domain"/>
    <property type="match status" value="1"/>
</dbReference>
<feature type="domain" description="FAD-binding" evidence="6">
    <location>
        <begin position="148"/>
        <end position="348"/>
    </location>
</feature>
<evidence type="ECO:0000256" key="5">
    <source>
        <dbReference type="ARBA" id="ARBA00023033"/>
    </source>
</evidence>
<accession>A0A8H6RRV4</accession>
<evidence type="ECO:0000313" key="8">
    <source>
        <dbReference type="Proteomes" id="UP000660729"/>
    </source>
</evidence>
<keyword evidence="7" id="KW-0808">Transferase</keyword>
<dbReference type="PRINTS" id="PR00420">
    <property type="entry name" value="RNGMNOXGNASE"/>
</dbReference>
<dbReference type="GO" id="GO:0004497">
    <property type="term" value="F:monooxygenase activity"/>
    <property type="evidence" value="ECO:0007669"/>
    <property type="project" value="UniProtKB-KW"/>
</dbReference>
<keyword evidence="8" id="KW-1185">Reference proteome</keyword>
<keyword evidence="3" id="KW-0274">FAD</keyword>
<evidence type="ECO:0000256" key="3">
    <source>
        <dbReference type="ARBA" id="ARBA00022827"/>
    </source>
</evidence>
<organism evidence="7 8">
    <name type="scientific">Pseudocercospora fuligena</name>
    <dbReference type="NCBI Taxonomy" id="685502"/>
    <lineage>
        <taxon>Eukaryota</taxon>
        <taxon>Fungi</taxon>
        <taxon>Dikarya</taxon>
        <taxon>Ascomycota</taxon>
        <taxon>Pezizomycotina</taxon>
        <taxon>Dothideomycetes</taxon>
        <taxon>Dothideomycetidae</taxon>
        <taxon>Mycosphaerellales</taxon>
        <taxon>Mycosphaerellaceae</taxon>
        <taxon>Pseudocercospora</taxon>
    </lineage>
</organism>
<dbReference type="Proteomes" id="UP000660729">
    <property type="component" value="Unassembled WGS sequence"/>
</dbReference>
<dbReference type="GO" id="GO:0008168">
    <property type="term" value="F:methyltransferase activity"/>
    <property type="evidence" value="ECO:0007669"/>
    <property type="project" value="UniProtKB-KW"/>
</dbReference>
<dbReference type="PANTHER" id="PTHR47178:SF5">
    <property type="entry name" value="FAD-BINDING DOMAIN-CONTAINING PROTEIN"/>
    <property type="match status" value="1"/>
</dbReference>
<reference evidence="7" key="1">
    <citation type="submission" date="2020-04" db="EMBL/GenBank/DDBJ databases">
        <title>Draft genome resource of the tomato pathogen Pseudocercospora fuligena.</title>
        <authorList>
            <person name="Zaccaron A."/>
        </authorList>
    </citation>
    <scope>NUCLEOTIDE SEQUENCE</scope>
    <source>
        <strain evidence="7">PF001</strain>
    </source>
</reference>
<gene>
    <name evidence="7" type="ORF">HII31_01347</name>
</gene>
<evidence type="ECO:0000313" key="7">
    <source>
        <dbReference type="EMBL" id="KAF7197296.1"/>
    </source>
</evidence>
<dbReference type="InterPro" id="IPR036188">
    <property type="entry name" value="FAD/NAD-bd_sf"/>
</dbReference>
<evidence type="ECO:0000256" key="2">
    <source>
        <dbReference type="ARBA" id="ARBA00022630"/>
    </source>
</evidence>
<name>A0A8H6RRV4_9PEZI</name>
<comment type="cofactor">
    <cofactor evidence="1">
        <name>FAD</name>
        <dbReference type="ChEBI" id="CHEBI:57692"/>
    </cofactor>
</comment>
<dbReference type="OrthoDB" id="47494at2759"/>
<evidence type="ECO:0000259" key="6">
    <source>
        <dbReference type="Pfam" id="PF01494"/>
    </source>
</evidence>
<sequence length="396" mass="44837">MGDQITTSVVIIGAGFGGLLLAQGLRKHNIPFQLFEQEQLSERPKGHRFRIGEDGTEALYATIPNELGDLFTKTCPKLIDPRPSFWDPKTLAKVDILPRPKRPGRGPCAIDRTWVLSLLSLGIEEHIHYDKRFTSYELVANSVLAKFEDGTSIRTKLLVGADGIHSRVRAQLQPTRRLVDMERQMIWARTTITPEVERRYPDWAMRWTALLDQQHPTRNVILEPIMWEKNLSILSNGRLPSQTNYIYWALSSELPTHTPRTIEELKAFVGSITENWDHDFCSLFRLADWDLAVRARILSSKPDIGHWSGTNGRVTLIGDAAHPMSPQGGLGGNTVAITAADLSRTLGQSGINEESIIDFENRMRATAKEALDTTFASAKFMWNGKEWYEYEEVENR</sequence>
<comment type="caution">
    <text evidence="7">The sequence shown here is derived from an EMBL/GenBank/DDBJ whole genome shotgun (WGS) entry which is preliminary data.</text>
</comment>
<dbReference type="GO" id="GO:0032259">
    <property type="term" value="P:methylation"/>
    <property type="evidence" value="ECO:0007669"/>
    <property type="project" value="UniProtKB-KW"/>
</dbReference>
<dbReference type="GO" id="GO:0071949">
    <property type="term" value="F:FAD binding"/>
    <property type="evidence" value="ECO:0007669"/>
    <property type="project" value="InterPro"/>
</dbReference>
<dbReference type="AlphaFoldDB" id="A0A8H6RRV4"/>
<dbReference type="PANTHER" id="PTHR47178">
    <property type="entry name" value="MONOOXYGENASE, FAD-BINDING"/>
    <property type="match status" value="1"/>
</dbReference>
<evidence type="ECO:0000256" key="4">
    <source>
        <dbReference type="ARBA" id="ARBA00023002"/>
    </source>
</evidence>